<reference evidence="3 4" key="1">
    <citation type="submission" date="2018-01" db="EMBL/GenBank/DDBJ databases">
        <authorList>
            <person name="Clerissi C."/>
        </authorList>
    </citation>
    <scope>NUCLEOTIDE SEQUENCE [LARGE SCALE GENOMIC DNA]</scope>
    <source>
        <strain evidence="1">Cupriavidus taiwanensis STM 6082</strain>
        <strain evidence="2">Cupriavidus taiwanensis STM 6160</strain>
    </source>
</reference>
<organism evidence="2 3">
    <name type="scientific">Cupriavidus neocaledonicus</name>
    <dbReference type="NCBI Taxonomy" id="1040979"/>
    <lineage>
        <taxon>Bacteria</taxon>
        <taxon>Pseudomonadati</taxon>
        <taxon>Pseudomonadota</taxon>
        <taxon>Betaproteobacteria</taxon>
        <taxon>Burkholderiales</taxon>
        <taxon>Burkholderiaceae</taxon>
        <taxon>Cupriavidus</taxon>
    </lineage>
</organism>
<protein>
    <submittedName>
        <fullName evidence="2">Phage tail protein</fullName>
    </submittedName>
    <submittedName>
        <fullName evidence="1">Phage-related tail protein (GpU)</fullName>
    </submittedName>
</protein>
<dbReference type="InterPro" id="IPR009734">
    <property type="entry name" value="Myoviridae_GpU"/>
</dbReference>
<dbReference type="PIRSF" id="PIRSF029208">
    <property type="entry name" value="Phage_tail_GPU"/>
    <property type="match status" value="1"/>
</dbReference>
<dbReference type="InterPro" id="IPR016912">
    <property type="entry name" value="Phage_P2_GpU"/>
</dbReference>
<dbReference type="RefSeq" id="WP_018006782.1">
    <property type="nucleotide sequence ID" value="NZ_AQUR01000100.1"/>
</dbReference>
<evidence type="ECO:0000313" key="3">
    <source>
        <dbReference type="Proteomes" id="UP000255168"/>
    </source>
</evidence>
<keyword evidence="4" id="KW-1185">Reference proteome</keyword>
<sequence length="134" mass="15077">MMLGYAIGQVMMMQLGSFQFGITTAAYQELSRSTEYRWPSQERYGQREALQFTGPGADTMTLRGVIYPEWRGGRGQVERMRAAAAAGQPQMLVSGQGAIMGRWVVERIEEGQTIFAAGGVPRRQEFTMNLRRFD</sequence>
<dbReference type="Pfam" id="PF06995">
    <property type="entry name" value="Phage_P2_GpU"/>
    <property type="match status" value="1"/>
</dbReference>
<name>A0A375H7V3_9BURK</name>
<evidence type="ECO:0000313" key="1">
    <source>
        <dbReference type="EMBL" id="SOZ37706.1"/>
    </source>
</evidence>
<accession>A0A375H7V3</accession>
<evidence type="ECO:0000313" key="4">
    <source>
        <dbReference type="Proteomes" id="UP000256710"/>
    </source>
</evidence>
<dbReference type="EMBL" id="OFTC01000030">
    <property type="protein sequence ID" value="SOZ37706.1"/>
    <property type="molecule type" value="Genomic_DNA"/>
</dbReference>
<gene>
    <name evidence="1" type="ORF">CBM2605_A80190</name>
    <name evidence="2" type="ORF">CBM2607_11217</name>
</gene>
<evidence type="ECO:0000313" key="2">
    <source>
        <dbReference type="EMBL" id="SPD46280.1"/>
    </source>
</evidence>
<dbReference type="AlphaFoldDB" id="A0A375H7V3"/>
<dbReference type="EMBL" id="LT984806">
    <property type="protein sequence ID" value="SPD46280.1"/>
    <property type="molecule type" value="Genomic_DNA"/>
</dbReference>
<proteinExistence type="predicted"/>
<dbReference type="Proteomes" id="UP000255168">
    <property type="component" value="Chromosome I"/>
</dbReference>
<dbReference type="Proteomes" id="UP000256710">
    <property type="component" value="Unassembled WGS sequence"/>
</dbReference>